<proteinExistence type="predicted"/>
<evidence type="ECO:0000259" key="5">
    <source>
        <dbReference type="PROSITE" id="PS50048"/>
    </source>
</evidence>
<keyword evidence="7" id="KW-1185">Reference proteome</keyword>
<name>A0A9Q5N6J5_SANBA</name>
<feature type="region of interest" description="Disordered" evidence="4">
    <location>
        <begin position="684"/>
        <end position="756"/>
    </location>
</feature>
<accession>A0A9Q5N6J5</accession>
<dbReference type="Pfam" id="PF00172">
    <property type="entry name" value="Zn_clus"/>
    <property type="match status" value="1"/>
</dbReference>
<dbReference type="EMBL" id="LNZH02000202">
    <property type="protein sequence ID" value="OCB86356.1"/>
    <property type="molecule type" value="Genomic_DNA"/>
</dbReference>
<keyword evidence="3" id="KW-0539">Nucleus</keyword>
<dbReference type="GO" id="GO:0006351">
    <property type="term" value="P:DNA-templated transcription"/>
    <property type="evidence" value="ECO:0007669"/>
    <property type="project" value="InterPro"/>
</dbReference>
<evidence type="ECO:0000256" key="4">
    <source>
        <dbReference type="SAM" id="MobiDB-lite"/>
    </source>
</evidence>
<feature type="compositionally biased region" description="Low complexity" evidence="4">
    <location>
        <begin position="835"/>
        <end position="844"/>
    </location>
</feature>
<feature type="compositionally biased region" description="Polar residues" evidence="4">
    <location>
        <begin position="731"/>
        <end position="740"/>
    </location>
</feature>
<keyword evidence="2" id="KW-0479">Metal-binding</keyword>
<evidence type="ECO:0000256" key="1">
    <source>
        <dbReference type="ARBA" id="ARBA00004123"/>
    </source>
</evidence>
<gene>
    <name evidence="6" type="ORF">A7U60_g6474</name>
</gene>
<dbReference type="PROSITE" id="PS50048">
    <property type="entry name" value="ZN2_CY6_FUNGAL_2"/>
    <property type="match status" value="1"/>
</dbReference>
<feature type="compositionally biased region" description="Low complexity" evidence="4">
    <location>
        <begin position="809"/>
        <end position="827"/>
    </location>
</feature>
<feature type="compositionally biased region" description="Low complexity" evidence="4">
    <location>
        <begin position="689"/>
        <end position="708"/>
    </location>
</feature>
<dbReference type="OrthoDB" id="424974at2759"/>
<dbReference type="InterPro" id="IPR050613">
    <property type="entry name" value="Sec_Metabolite_Reg"/>
</dbReference>
<feature type="domain" description="Zn(2)-C6 fungal-type" evidence="5">
    <location>
        <begin position="35"/>
        <end position="64"/>
    </location>
</feature>
<evidence type="ECO:0000313" key="6">
    <source>
        <dbReference type="EMBL" id="OCB86356.1"/>
    </source>
</evidence>
<dbReference type="PANTHER" id="PTHR31001:SF56">
    <property type="entry name" value="ZN(2)-C6 FUNGAL-TYPE DOMAIN-CONTAINING PROTEIN"/>
    <property type="match status" value="1"/>
</dbReference>
<dbReference type="InterPro" id="IPR001138">
    <property type="entry name" value="Zn2Cys6_DnaBD"/>
</dbReference>
<reference evidence="6" key="1">
    <citation type="submission" date="2016-06" db="EMBL/GenBank/DDBJ databases">
        <title>Draft Genome sequence of the fungus Inonotus baumii.</title>
        <authorList>
            <person name="Zhu H."/>
            <person name="Lin W."/>
        </authorList>
    </citation>
    <scope>NUCLEOTIDE SEQUENCE</scope>
    <source>
        <strain evidence="6">821</strain>
    </source>
</reference>
<dbReference type="InterPro" id="IPR036864">
    <property type="entry name" value="Zn2-C6_fun-type_DNA-bd_sf"/>
</dbReference>
<dbReference type="SMART" id="SM00906">
    <property type="entry name" value="Fungal_trans"/>
    <property type="match status" value="1"/>
</dbReference>
<dbReference type="GO" id="GO:0008270">
    <property type="term" value="F:zinc ion binding"/>
    <property type="evidence" value="ECO:0007669"/>
    <property type="project" value="InterPro"/>
</dbReference>
<evidence type="ECO:0000256" key="3">
    <source>
        <dbReference type="ARBA" id="ARBA00023242"/>
    </source>
</evidence>
<dbReference type="Pfam" id="PF04082">
    <property type="entry name" value="Fungal_trans"/>
    <property type="match status" value="1"/>
</dbReference>
<dbReference type="Proteomes" id="UP000757232">
    <property type="component" value="Unassembled WGS sequence"/>
</dbReference>
<feature type="region of interest" description="Disordered" evidence="4">
    <location>
        <begin position="1"/>
        <end position="25"/>
    </location>
</feature>
<dbReference type="GO" id="GO:0000981">
    <property type="term" value="F:DNA-binding transcription factor activity, RNA polymerase II-specific"/>
    <property type="evidence" value="ECO:0007669"/>
    <property type="project" value="InterPro"/>
</dbReference>
<protein>
    <recommendedName>
        <fullName evidence="5">Zn(2)-C6 fungal-type domain-containing protein</fullName>
    </recommendedName>
</protein>
<evidence type="ECO:0000313" key="7">
    <source>
        <dbReference type="Proteomes" id="UP000757232"/>
    </source>
</evidence>
<evidence type="ECO:0000256" key="2">
    <source>
        <dbReference type="ARBA" id="ARBA00022723"/>
    </source>
</evidence>
<comment type="subcellular location">
    <subcellularLocation>
        <location evidence="1">Nucleus</location>
    </subcellularLocation>
</comment>
<dbReference type="Gene3D" id="4.10.240.10">
    <property type="entry name" value="Zn(2)-C6 fungal-type DNA-binding domain"/>
    <property type="match status" value="1"/>
</dbReference>
<dbReference type="AlphaFoldDB" id="A0A9Q5N6J5"/>
<dbReference type="SUPFAM" id="SSF57701">
    <property type="entry name" value="Zn2/Cys6 DNA-binding domain"/>
    <property type="match status" value="1"/>
</dbReference>
<dbReference type="CDD" id="cd12148">
    <property type="entry name" value="fungal_TF_MHR"/>
    <property type="match status" value="1"/>
</dbReference>
<organism evidence="6 7">
    <name type="scientific">Sanghuangporus baumii</name>
    <name type="common">Phellinus baumii</name>
    <dbReference type="NCBI Taxonomy" id="108892"/>
    <lineage>
        <taxon>Eukaryota</taxon>
        <taxon>Fungi</taxon>
        <taxon>Dikarya</taxon>
        <taxon>Basidiomycota</taxon>
        <taxon>Agaricomycotina</taxon>
        <taxon>Agaricomycetes</taxon>
        <taxon>Hymenochaetales</taxon>
        <taxon>Hymenochaetaceae</taxon>
        <taxon>Sanghuangporus</taxon>
    </lineage>
</organism>
<feature type="region of interest" description="Disordered" evidence="4">
    <location>
        <begin position="806"/>
        <end position="846"/>
    </location>
</feature>
<dbReference type="CDD" id="cd00067">
    <property type="entry name" value="GAL4"/>
    <property type="match status" value="1"/>
</dbReference>
<feature type="compositionally biased region" description="Basic and acidic residues" evidence="4">
    <location>
        <begin position="713"/>
        <end position="728"/>
    </location>
</feature>
<feature type="compositionally biased region" description="Basic and acidic residues" evidence="4">
    <location>
        <begin position="14"/>
        <end position="25"/>
    </location>
</feature>
<dbReference type="PANTHER" id="PTHR31001">
    <property type="entry name" value="UNCHARACTERIZED TRANSCRIPTIONAL REGULATORY PROTEIN"/>
    <property type="match status" value="1"/>
</dbReference>
<comment type="caution">
    <text evidence="6">The sequence shown here is derived from an EMBL/GenBank/DDBJ whole genome shotgun (WGS) entry which is preliminary data.</text>
</comment>
<sequence>MPADRANHTNHRRTSMDEATRQREQELRRARGEIACIECQRLKLRCDRKVPCASCIRRNRAAMCPNGHAWTDQETRSLLSDTAQLHRKLSEMSQRIRQLEDALEISHSANSTSHHPLLREELLAIKRGVAPPAPPPPSDGEPDSDYVEAMGTMSISERGISRFIGRLGGGESLFLLGNDGEGRAKPFTEELFPQQLARRSDAWLFMPPNSSAETVLSIIQKHMPPFARASSLCEAYLENFCWIVHVVARSQIIEELLPSCYRGSSPLGGANLSMTEGESQYGATCVHELALLLMVFATGALADLTLPPYNEEAERYYQMALAALSLTKVIGAPTLPAVQTVSLMAAYNAHCGRNDTLDLAGSLFALAANLGLSMGLHRDVAKWNFCESNADRRRNVFWELFTVDCWHNMANGKPPSSVLKYCDCKFPEKGSEYIGEDGRKELSYWRMRHQMGHITYAASDLFSGIQPVRYSQILDIDRKISEFVIPKHLQVPDENDNMEADGPMRIMQRMVAAVCRDGLLMYIHRGFFAKALLEHPANPLLSQYSHSYLSAYRSALSLLKVVRHHYSAFPNLVSRFWSLWSHAFSATVIIGSIVIKGRDPDTVRAALVELNLAVGLFEKAAQLSDRAKRSLPTLVRLREKAHKAVRSLNDLQPLPSNALDCKTPGEADDELLIFAGKNRLVKPKDEPLETSLPPLMSTPPSSTSITPPVHHVTHPDFSKPLNPKKEHSPVASRSQSSPEDSTLPPTPEGDTNVLGVPMNADLPAAWTAWSDQEALLINYLSSGADLHFAQNAAYTGEPDPSAFMWAEMGNSNNNSSGNSPEASGSAAQDVSLKLRQQQQQRQQQSTAPDFAALMNGMNGQEPSTSAFVNLPEGGLGMSQNQFPMQSGTTPWDMFF</sequence>
<dbReference type="InterPro" id="IPR007219">
    <property type="entry name" value="XnlR_reg_dom"/>
</dbReference>
<dbReference type="GO" id="GO:0003677">
    <property type="term" value="F:DNA binding"/>
    <property type="evidence" value="ECO:0007669"/>
    <property type="project" value="InterPro"/>
</dbReference>
<dbReference type="GO" id="GO:0005634">
    <property type="term" value="C:nucleus"/>
    <property type="evidence" value="ECO:0007669"/>
    <property type="project" value="UniProtKB-SubCell"/>
</dbReference>